<proteinExistence type="predicted"/>
<dbReference type="PANTHER" id="PTHR16029:SF11">
    <property type="entry name" value="CENTROSOMAL PROTEIN OF 192 KDA"/>
    <property type="match status" value="1"/>
</dbReference>
<evidence type="ECO:0000256" key="1">
    <source>
        <dbReference type="SAM" id="MobiDB-lite"/>
    </source>
</evidence>
<dbReference type="RefSeq" id="XP_019638190.1">
    <property type="nucleotide sequence ID" value="XM_019782631.1"/>
</dbReference>
<dbReference type="GO" id="GO:0019901">
    <property type="term" value="F:protein kinase binding"/>
    <property type="evidence" value="ECO:0007669"/>
    <property type="project" value="TreeGrafter"/>
</dbReference>
<reference evidence="3" key="1">
    <citation type="submission" date="2025-08" db="UniProtKB">
        <authorList>
            <consortium name="RefSeq"/>
        </authorList>
    </citation>
    <scope>IDENTIFICATION</scope>
    <source>
        <tissue evidence="3">Gonad</tissue>
    </source>
</reference>
<name>A0A6P4ZA29_BRABE</name>
<dbReference type="PANTHER" id="PTHR16029">
    <property type="entry name" value="CENTROSOMAL PROTEIN OF 192 KDA"/>
    <property type="match status" value="1"/>
</dbReference>
<dbReference type="GeneID" id="109480441"/>
<accession>A0A6P4ZA29</accession>
<feature type="region of interest" description="Disordered" evidence="1">
    <location>
        <begin position="249"/>
        <end position="352"/>
    </location>
</feature>
<organism evidence="2 3">
    <name type="scientific">Branchiostoma belcheri</name>
    <name type="common">Amphioxus</name>
    <dbReference type="NCBI Taxonomy" id="7741"/>
    <lineage>
        <taxon>Eukaryota</taxon>
        <taxon>Metazoa</taxon>
        <taxon>Chordata</taxon>
        <taxon>Cephalochordata</taxon>
        <taxon>Leptocardii</taxon>
        <taxon>Amphioxiformes</taxon>
        <taxon>Branchiostomatidae</taxon>
        <taxon>Branchiostoma</taxon>
    </lineage>
</organism>
<gene>
    <name evidence="3" type="primary">LOC109480441</name>
</gene>
<dbReference type="InterPro" id="IPR039103">
    <property type="entry name" value="Spd-2/CEP192"/>
</dbReference>
<dbReference type="OrthoDB" id="10455782at2759"/>
<feature type="compositionally biased region" description="Low complexity" evidence="1">
    <location>
        <begin position="527"/>
        <end position="536"/>
    </location>
</feature>
<evidence type="ECO:0000313" key="3">
    <source>
        <dbReference type="RefSeq" id="XP_019638190.1"/>
    </source>
</evidence>
<feature type="compositionally biased region" description="Basic and acidic residues" evidence="1">
    <location>
        <begin position="507"/>
        <end position="522"/>
    </location>
</feature>
<evidence type="ECO:0000313" key="2">
    <source>
        <dbReference type="Proteomes" id="UP000515135"/>
    </source>
</evidence>
<feature type="region of interest" description="Disordered" evidence="1">
    <location>
        <begin position="162"/>
        <end position="201"/>
    </location>
</feature>
<feature type="region of interest" description="Disordered" evidence="1">
    <location>
        <begin position="368"/>
        <end position="596"/>
    </location>
</feature>
<feature type="compositionally biased region" description="Acidic residues" evidence="1">
    <location>
        <begin position="342"/>
        <end position="352"/>
    </location>
</feature>
<feature type="region of interest" description="Disordered" evidence="1">
    <location>
        <begin position="628"/>
        <end position="648"/>
    </location>
</feature>
<feature type="compositionally biased region" description="Basic and acidic residues" evidence="1">
    <location>
        <begin position="257"/>
        <end position="270"/>
    </location>
</feature>
<dbReference type="KEGG" id="bbel:109480441"/>
<dbReference type="GO" id="GO:0090307">
    <property type="term" value="P:mitotic spindle assembly"/>
    <property type="evidence" value="ECO:0007669"/>
    <property type="project" value="TreeGrafter"/>
</dbReference>
<feature type="region of interest" description="Disordered" evidence="1">
    <location>
        <begin position="30"/>
        <end position="56"/>
    </location>
</feature>
<dbReference type="GO" id="GO:0051298">
    <property type="term" value="P:centrosome duplication"/>
    <property type="evidence" value="ECO:0007669"/>
    <property type="project" value="InterPro"/>
</dbReference>
<feature type="compositionally biased region" description="Polar residues" evidence="1">
    <location>
        <begin position="545"/>
        <end position="566"/>
    </location>
</feature>
<dbReference type="GO" id="GO:0090222">
    <property type="term" value="P:centrosome-templated microtubule nucleation"/>
    <property type="evidence" value="ECO:0007669"/>
    <property type="project" value="InterPro"/>
</dbReference>
<dbReference type="AlphaFoldDB" id="A0A6P4ZA29"/>
<sequence length="685" mass="73429">MSRDRSHLSPFGNELEDFAPVAGWRDSAVNMTTSDIPGDPIAASTVMRPTGGQRNNSDVRGSFMETASWQAGNGLGNDSSNVDDFIRSHRLSGMLQDIDMSGLSIGSDAHPAHPANITGSTDQTLDGTTSSLGIIHLDSVHDLSGSLVHVEDPLTVREEQLDRTLTPDPSGHPDSPPVLRGRGAGEDVHIPSHPQSAFWPVHDTDDRRISAVSELGSNTTDMSIFSHRDSSILPLDNFDLLEEELDRMNQTQEEEETDHHFMGQKDRNRAPDSPPHISATAEPTVLRRLSSGDGEERLSAGVGAGPVPPSSRDDHLSADDYQTNDVIPQGTRGPATGRDSAEESEIDTEDELEAVRREMASRGEYLTKGLDRVGVGASGESSGNGKPSSRPELLGQNSEGVSPLDSMRQSAEGDVVTSPVPGDGGGGGDGSSGNSSDDNRPVQIAGGQLTLDVLRGLGVMPAPQARRPSQGSTRDDTDASDPVRESIPGHEEVERMGPVGSGGGDPPDVRGVHFASMDEYRQISRTSSLSPQSLSQHDNRDGWEQENQPGNGQQLNNETGDQTSLLASKFFLPTSRPSSDSVVSESTTGPWTHDASSFHLSELHASGRDRTSADLGENDDTLVGIEKDFGDGEEQEQDLAGNQDVENPFDNEEDLNWRSAGDFRQENGALQVHVVAYPQTWTRRT</sequence>
<feature type="compositionally biased region" description="Basic and acidic residues" evidence="1">
    <location>
        <begin position="473"/>
        <end position="495"/>
    </location>
</feature>
<protein>
    <submittedName>
        <fullName evidence="3">Uncharacterized protein LOC109480441</fullName>
    </submittedName>
</protein>
<dbReference type="GO" id="GO:0005814">
    <property type="term" value="C:centriole"/>
    <property type="evidence" value="ECO:0007669"/>
    <property type="project" value="TreeGrafter"/>
</dbReference>
<keyword evidence="2" id="KW-1185">Reference proteome</keyword>
<dbReference type="GO" id="GO:0000242">
    <property type="term" value="C:pericentriolar material"/>
    <property type="evidence" value="ECO:0007669"/>
    <property type="project" value="TreeGrafter"/>
</dbReference>
<dbReference type="GO" id="GO:0005737">
    <property type="term" value="C:cytoplasm"/>
    <property type="evidence" value="ECO:0007669"/>
    <property type="project" value="TreeGrafter"/>
</dbReference>
<feature type="compositionally biased region" description="Gly residues" evidence="1">
    <location>
        <begin position="422"/>
        <end position="431"/>
    </location>
</feature>
<dbReference type="Proteomes" id="UP000515135">
    <property type="component" value="Unplaced"/>
</dbReference>
<feature type="compositionally biased region" description="Low complexity" evidence="1">
    <location>
        <begin position="573"/>
        <end position="588"/>
    </location>
</feature>
<dbReference type="GO" id="GO:0071539">
    <property type="term" value="P:protein localization to centrosome"/>
    <property type="evidence" value="ECO:0007669"/>
    <property type="project" value="InterPro"/>
</dbReference>